<evidence type="ECO:0000256" key="1">
    <source>
        <dbReference type="SAM" id="MobiDB-lite"/>
    </source>
</evidence>
<dbReference type="KEGG" id="ria:C7V51_02785"/>
<dbReference type="RefSeq" id="WP_104354112.1">
    <property type="nucleotide sequence ID" value="NZ_CP028130.1"/>
</dbReference>
<name>A0AAD1ELB6_9MICO</name>
<evidence type="ECO:0000313" key="2">
    <source>
        <dbReference type="EMBL" id="AZZ54927.1"/>
    </source>
</evidence>
<sequence>MLAGWRIAAHVKSFHRCRLFQTMLRERPRRLVVSSHGERLMTMAMMPAYIADMSDWNSNDHPRGHHANPGGFSGKAHSDPEGMLVSERAGRSHDNPVLCMLRDTARLLGKPQSVVASNWLRSPAMTTFRADQSTGVSLDEFESAMSLLRRLASVR</sequence>
<dbReference type="EMBL" id="CP028130">
    <property type="protein sequence ID" value="AZZ54927.1"/>
    <property type="molecule type" value="Genomic_DNA"/>
</dbReference>
<feature type="region of interest" description="Disordered" evidence="1">
    <location>
        <begin position="60"/>
        <end position="81"/>
    </location>
</feature>
<accession>A0AAD1ELB6</accession>
<dbReference type="AlphaFoldDB" id="A0AAD1ELB6"/>
<organism evidence="2 3">
    <name type="scientific">Rathayibacter iranicus</name>
    <dbReference type="NCBI Taxonomy" id="59737"/>
    <lineage>
        <taxon>Bacteria</taxon>
        <taxon>Bacillati</taxon>
        <taxon>Actinomycetota</taxon>
        <taxon>Actinomycetes</taxon>
        <taxon>Micrococcales</taxon>
        <taxon>Microbacteriaceae</taxon>
        <taxon>Rathayibacter</taxon>
    </lineage>
</organism>
<evidence type="ECO:0000313" key="3">
    <source>
        <dbReference type="Proteomes" id="UP000283946"/>
    </source>
</evidence>
<reference evidence="2 3" key="1">
    <citation type="submission" date="2018-03" db="EMBL/GenBank/DDBJ databases">
        <title>Bacteriophage NCPPB3778 and a type I-E CRISPR drive the evolution of the US Biological Select Agent, Rathayibacter toxicus.</title>
        <authorList>
            <person name="Davis E.W.II."/>
            <person name="Tabima J.F."/>
            <person name="Weisberg A.J."/>
            <person name="Dantas Lopes L."/>
            <person name="Wiseman M.S."/>
            <person name="Wiseman M.S."/>
            <person name="Pupko T."/>
            <person name="Belcher M.S."/>
            <person name="Sechler A.J."/>
            <person name="Tancos M.A."/>
            <person name="Schroeder B.K."/>
            <person name="Murray T.D."/>
            <person name="Luster D.G."/>
            <person name="Schneider W.L."/>
            <person name="Rogers E."/>
            <person name="Andreote F.D."/>
            <person name="Grunwald N.J."/>
            <person name="Putnam M.L."/>
            <person name="Chang J.H."/>
        </authorList>
    </citation>
    <scope>NUCLEOTIDE SEQUENCE [LARGE SCALE GENOMIC DNA]</scope>
    <source>
        <strain evidence="2 3">NCCPB 2253</strain>
    </source>
</reference>
<proteinExistence type="predicted"/>
<dbReference type="Proteomes" id="UP000283946">
    <property type="component" value="Chromosome"/>
</dbReference>
<protein>
    <submittedName>
        <fullName evidence="2">Uncharacterized protein</fullName>
    </submittedName>
</protein>
<gene>
    <name evidence="2" type="ORF">C7V51_02785</name>
</gene>